<gene>
    <name evidence="2" type="ORF">GA0074704_4732</name>
</gene>
<feature type="transmembrane region" description="Helical" evidence="1">
    <location>
        <begin position="36"/>
        <end position="56"/>
    </location>
</feature>
<organism evidence="2 3">
    <name type="scientific">Micromonospora siamensis</name>
    <dbReference type="NCBI Taxonomy" id="299152"/>
    <lineage>
        <taxon>Bacteria</taxon>
        <taxon>Bacillati</taxon>
        <taxon>Actinomycetota</taxon>
        <taxon>Actinomycetes</taxon>
        <taxon>Micromonosporales</taxon>
        <taxon>Micromonosporaceae</taxon>
        <taxon>Micromonospora</taxon>
    </lineage>
</organism>
<dbReference type="Proteomes" id="UP000198210">
    <property type="component" value="Chromosome I"/>
</dbReference>
<evidence type="ECO:0000313" key="2">
    <source>
        <dbReference type="EMBL" id="SCG72196.1"/>
    </source>
</evidence>
<keyword evidence="1" id="KW-1133">Transmembrane helix</keyword>
<name>A0A1C5JQA8_9ACTN</name>
<sequence length="462" mass="47319">MSVDELRAGLARAAATVVPPDDPYGRLLRHARRRRLARRTGIGAALAGALAAALAVPATGIGFGGGGGDGPVVSPWVWRLIDAPTRGNLAGDTRLVQELARAFHDAQPATGVGKELSEVKVLFVDETAGIRQVVVVYHSDTEVALSSRQARAGAAPAELLRGNGSTTTHIRPFTRVNGVGPAEEQVMIGLVPGGCTVSWAPTGQPAADGSIRRTWRPSPTQGYLLLAEPQIKGWYRVECDGTVREEGPLDSTVQIDGGPPPPPTGADIPATEAAAASAYRIFARGSGLGSAPVRRWSGRLPGGDGLPAAVVTGGPAGAPTLLQIGPNGNTMLALAPPQDAVPDDSETLAAERAGWSLASTAAGGPADLTVVRIPVRAGGHAELGDQVLVVPPERTASVEAYRPNGAVLSVPVADGAAVLAVPVGERAMIRALAADGTVLASTGLREPEHGPRLFGEQLLSAW</sequence>
<dbReference type="AlphaFoldDB" id="A0A1C5JQA8"/>
<keyword evidence="3" id="KW-1185">Reference proteome</keyword>
<reference evidence="2 3" key="1">
    <citation type="submission" date="2016-06" db="EMBL/GenBank/DDBJ databases">
        <authorList>
            <person name="Kjaerup R.B."/>
            <person name="Dalgaard T.S."/>
            <person name="Juul-Madsen H.R."/>
        </authorList>
    </citation>
    <scope>NUCLEOTIDE SEQUENCE [LARGE SCALE GENOMIC DNA]</scope>
    <source>
        <strain evidence="2 3">DSM 45097</strain>
    </source>
</reference>
<accession>A0A1C5JQA8</accession>
<proteinExistence type="predicted"/>
<evidence type="ECO:0000256" key="1">
    <source>
        <dbReference type="SAM" id="Phobius"/>
    </source>
</evidence>
<dbReference type="RefSeq" id="WP_157743773.1">
    <property type="nucleotide sequence ID" value="NZ_JBHLYF010000002.1"/>
</dbReference>
<protein>
    <submittedName>
        <fullName evidence="2">Uncharacterized protein</fullName>
    </submittedName>
</protein>
<keyword evidence="1" id="KW-0812">Transmembrane</keyword>
<evidence type="ECO:0000313" key="3">
    <source>
        <dbReference type="Proteomes" id="UP000198210"/>
    </source>
</evidence>
<keyword evidence="1" id="KW-0472">Membrane</keyword>
<dbReference type="EMBL" id="LT607751">
    <property type="protein sequence ID" value="SCG72196.1"/>
    <property type="molecule type" value="Genomic_DNA"/>
</dbReference>